<evidence type="ECO:0008006" key="3">
    <source>
        <dbReference type="Google" id="ProtNLM"/>
    </source>
</evidence>
<dbReference type="AlphaFoldDB" id="A0A9W6WD74"/>
<protein>
    <recommendedName>
        <fullName evidence="3">Heme-binding protein</fullName>
    </recommendedName>
</protein>
<dbReference type="SUPFAM" id="SSF143744">
    <property type="entry name" value="GlcG-like"/>
    <property type="match status" value="1"/>
</dbReference>
<dbReference type="Proteomes" id="UP001165079">
    <property type="component" value="Unassembled WGS sequence"/>
</dbReference>
<keyword evidence="2" id="KW-1185">Reference proteome</keyword>
<dbReference type="Gene3D" id="3.30.450.150">
    <property type="entry name" value="Haem-degrading domain"/>
    <property type="match status" value="1"/>
</dbReference>
<dbReference type="InterPro" id="IPR005624">
    <property type="entry name" value="PduO/GlcC-like"/>
</dbReference>
<proteinExistence type="predicted"/>
<reference evidence="1" key="1">
    <citation type="submission" date="2023-03" db="EMBL/GenBank/DDBJ databases">
        <title>Actinorhabdospora filicis NBRC 111898.</title>
        <authorList>
            <person name="Ichikawa N."/>
            <person name="Sato H."/>
            <person name="Tonouchi N."/>
        </authorList>
    </citation>
    <scope>NUCLEOTIDE SEQUENCE</scope>
    <source>
        <strain evidence="1">NBRC 111898</strain>
    </source>
</reference>
<name>A0A9W6WD74_9ACTN</name>
<dbReference type="EMBL" id="BSTX01000004">
    <property type="protein sequence ID" value="GLZ80540.1"/>
    <property type="molecule type" value="Genomic_DNA"/>
</dbReference>
<dbReference type="RefSeq" id="WP_285665744.1">
    <property type="nucleotide sequence ID" value="NZ_BSTX01000004.1"/>
</dbReference>
<dbReference type="PANTHER" id="PTHR34309">
    <property type="entry name" value="SLR1406 PROTEIN"/>
    <property type="match status" value="1"/>
</dbReference>
<sequence length="145" mass="14049">MTLTPAPTMTQDEVSAAIARAQARAVELGARVSVAVVDAGGHVRGLSRMAGAAPLSARVAEAKAASAALVGRDGDGLRAMQEAWPALFAGLGEVAGRPIVAGAGIRLLREGDAGGDGPGGEIVGAIAVSGGAPEVDEECAAVGVG</sequence>
<evidence type="ECO:0000313" key="2">
    <source>
        <dbReference type="Proteomes" id="UP001165079"/>
    </source>
</evidence>
<dbReference type="Pfam" id="PF03928">
    <property type="entry name" value="HbpS-like"/>
    <property type="match status" value="1"/>
</dbReference>
<organism evidence="1 2">
    <name type="scientific">Actinorhabdospora filicis</name>
    <dbReference type="NCBI Taxonomy" id="1785913"/>
    <lineage>
        <taxon>Bacteria</taxon>
        <taxon>Bacillati</taxon>
        <taxon>Actinomycetota</taxon>
        <taxon>Actinomycetes</taxon>
        <taxon>Micromonosporales</taxon>
        <taxon>Micromonosporaceae</taxon>
        <taxon>Actinorhabdospora</taxon>
    </lineage>
</organism>
<gene>
    <name evidence="1" type="ORF">Afil01_53470</name>
</gene>
<accession>A0A9W6WD74</accession>
<evidence type="ECO:0000313" key="1">
    <source>
        <dbReference type="EMBL" id="GLZ80540.1"/>
    </source>
</evidence>
<dbReference type="InterPro" id="IPR038084">
    <property type="entry name" value="PduO/GlcC-like_sf"/>
</dbReference>
<dbReference type="PANTHER" id="PTHR34309:SF10">
    <property type="entry name" value="SLR1406 PROTEIN"/>
    <property type="match status" value="1"/>
</dbReference>
<dbReference type="InterPro" id="IPR052517">
    <property type="entry name" value="GlcG_carb_metab_protein"/>
</dbReference>
<comment type="caution">
    <text evidence="1">The sequence shown here is derived from an EMBL/GenBank/DDBJ whole genome shotgun (WGS) entry which is preliminary data.</text>
</comment>